<dbReference type="EMBL" id="CP002457">
    <property type="protein sequence ID" value="ADV53432.1"/>
    <property type="molecule type" value="Genomic_DNA"/>
</dbReference>
<dbReference type="Gene3D" id="3.20.80.10">
    <property type="entry name" value="Regulatory factor, effector binding domain"/>
    <property type="match status" value="1"/>
</dbReference>
<gene>
    <name evidence="2" type="ordered locus">Sput200_0957</name>
</gene>
<dbReference type="Proteomes" id="UP000008209">
    <property type="component" value="Chromosome"/>
</dbReference>
<name>E6XMC7_SHEP2</name>
<dbReference type="InterPro" id="IPR011256">
    <property type="entry name" value="Reg_factor_effector_dom_sf"/>
</dbReference>
<proteinExistence type="predicted"/>
<dbReference type="InterPro" id="IPR008319">
    <property type="entry name" value="GyrI-like_CCH_Lin2189-like"/>
</dbReference>
<dbReference type="AlphaFoldDB" id="E6XMC7"/>
<dbReference type="PIRSF" id="PIRSF031644">
    <property type="entry name" value="UCP031644"/>
    <property type="match status" value="1"/>
</dbReference>
<dbReference type="OrthoDB" id="4772335at2"/>
<evidence type="ECO:0000313" key="2">
    <source>
        <dbReference type="EMBL" id="ADV53432.1"/>
    </source>
</evidence>
<dbReference type="KEGG" id="shp:Sput200_0957"/>
<protein>
    <recommendedName>
        <fullName evidence="1">GyrI-like small molecule binding domain-containing protein</fullName>
    </recommendedName>
</protein>
<reference evidence="2 3" key="1">
    <citation type="submission" date="2011-01" db="EMBL/GenBank/DDBJ databases">
        <title>Complete sequence of Shewanella putrefaciens 200.</title>
        <authorList>
            <consortium name="US DOE Joint Genome Institute"/>
            <person name="Lucas S."/>
            <person name="Copeland A."/>
            <person name="Lapidus A."/>
            <person name="Cheng J.-F."/>
            <person name="Bruce D."/>
            <person name="Goodwin L."/>
            <person name="Pitluck S."/>
            <person name="Munk A.C."/>
            <person name="Detter J.C."/>
            <person name="Han C."/>
            <person name="Tapia R."/>
            <person name="Land M."/>
            <person name="Hauser L."/>
            <person name="Chang Y.-J."/>
            <person name="Jeffries C."/>
            <person name="Kyrpides N."/>
            <person name="Ivanova N."/>
            <person name="Mikhailova N."/>
            <person name="Kolker E."/>
            <person name="Lawrence C."/>
            <person name="McCue L.A."/>
            <person name="DiChristina T."/>
            <person name="Nealson K."/>
            <person name="Fredrickson J.K."/>
            <person name="Woyke T."/>
        </authorList>
    </citation>
    <scope>NUCLEOTIDE SEQUENCE [LARGE SCALE GENOMIC DNA]</scope>
    <source>
        <strain evidence="2 3">200</strain>
    </source>
</reference>
<feature type="domain" description="GyrI-like small molecule binding" evidence="1">
    <location>
        <begin position="20"/>
        <end position="198"/>
    </location>
</feature>
<dbReference type="HOGENOM" id="CLU_083625_0_0_6"/>
<evidence type="ECO:0000259" key="1">
    <source>
        <dbReference type="Pfam" id="PF06445"/>
    </source>
</evidence>
<organism evidence="2 3">
    <name type="scientific">Shewanella putrefaciens (strain 200)</name>
    <dbReference type="NCBI Taxonomy" id="399804"/>
    <lineage>
        <taxon>Bacteria</taxon>
        <taxon>Pseudomonadati</taxon>
        <taxon>Pseudomonadota</taxon>
        <taxon>Gammaproteobacteria</taxon>
        <taxon>Alteromonadales</taxon>
        <taxon>Shewanellaceae</taxon>
        <taxon>Shewanella</taxon>
    </lineage>
</organism>
<dbReference type="PATRIC" id="fig|399804.5.peg.973"/>
<evidence type="ECO:0000313" key="3">
    <source>
        <dbReference type="Proteomes" id="UP000008209"/>
    </source>
</evidence>
<accession>E6XMC7</accession>
<dbReference type="InterPro" id="IPR029442">
    <property type="entry name" value="GyrI-like"/>
</dbReference>
<sequence>MEKIDFKKEMKHLYQPSAKEVVQVDVPTANFLMVDGEGDPNTSQTYSDAIEVLYAVSYAAKFMVKKGTLAIDYCVMPLEGLWWTDDMSSFTTADKSGWKWTMMIAQPPVVTQEIIELAIAEVKKKKNLTAISKIRQESFSEGKCAQIMHIGPFTEEGPAVEKVHQFIDSRSQRVGKHHEIYLSDIRKAAPSKWKTIIRQPMK</sequence>
<dbReference type="Pfam" id="PF06445">
    <property type="entry name" value="GyrI-like"/>
    <property type="match status" value="1"/>
</dbReference>